<dbReference type="Proteomes" id="UP001152320">
    <property type="component" value="Chromosome 1"/>
</dbReference>
<protein>
    <submittedName>
        <fullName evidence="1">Uncharacterized protein</fullName>
    </submittedName>
</protein>
<comment type="caution">
    <text evidence="1">The sequence shown here is derived from an EMBL/GenBank/DDBJ whole genome shotgun (WGS) entry which is preliminary data.</text>
</comment>
<keyword evidence="2" id="KW-1185">Reference proteome</keyword>
<name>A0A9Q1CN14_HOLLE</name>
<reference evidence="1" key="1">
    <citation type="submission" date="2021-10" db="EMBL/GenBank/DDBJ databases">
        <title>Tropical sea cucumber genome reveals ecological adaptation and Cuvierian tubules defense mechanism.</title>
        <authorList>
            <person name="Chen T."/>
        </authorList>
    </citation>
    <scope>NUCLEOTIDE SEQUENCE</scope>
    <source>
        <strain evidence="1">Nanhai2018</strain>
        <tissue evidence="1">Muscle</tissue>
    </source>
</reference>
<sequence>MSNIVFEDSCHAKTVKRLTSSLTSVTNELKIVDIELDQISTLLKTAPDDCHREATNIKTTIKETAQSIIDAIKRREHELCLEVDQRKAAVMKKIEDNEKRKNDLCRKSENIKETCGQLQSDLQKDGFNQKDVIENQPRWSANLQRELRELKSTLPNGAIGLSFERVPLSAAIPIGSLRDKERENRLQVLGYGSEAGRKDQLIQLHRIDCRRVEETELPRPYIPKHPFNFQGFALLTADGMMLSFKRNHTLYLVWKGGEKSKPRDIPVDEENLVMSPIGGDDGKSILFNNKSTVFKYDVTSSLPCKQALKSVKLSNALLYSIRAVSWDEGMTNCYALLQDGLTIKFLQFDCNPQEQVQIKLNEEVQCNSPHGFHVSEFGIAICDDKENVVRYYPTVLSRDPTCVIKAPPKIKGARPVCVTSGRKDKKWLVVWLKKVVQSWETDPISASVIHSSVYQYSSCFQDGYPLLVVEDIISSLGILDDKYICIQTGDENKRPVVCVYDVKRNI</sequence>
<proteinExistence type="predicted"/>
<organism evidence="1 2">
    <name type="scientific">Holothuria leucospilota</name>
    <name type="common">Black long sea cucumber</name>
    <name type="synonym">Mertensiothuria leucospilota</name>
    <dbReference type="NCBI Taxonomy" id="206669"/>
    <lineage>
        <taxon>Eukaryota</taxon>
        <taxon>Metazoa</taxon>
        <taxon>Echinodermata</taxon>
        <taxon>Eleutherozoa</taxon>
        <taxon>Echinozoa</taxon>
        <taxon>Holothuroidea</taxon>
        <taxon>Aspidochirotacea</taxon>
        <taxon>Aspidochirotida</taxon>
        <taxon>Holothuriidae</taxon>
        <taxon>Holothuria</taxon>
    </lineage>
</organism>
<dbReference type="EMBL" id="JAIZAY010000001">
    <property type="protein sequence ID" value="KAJ8048213.1"/>
    <property type="molecule type" value="Genomic_DNA"/>
</dbReference>
<evidence type="ECO:0000313" key="2">
    <source>
        <dbReference type="Proteomes" id="UP001152320"/>
    </source>
</evidence>
<evidence type="ECO:0000313" key="1">
    <source>
        <dbReference type="EMBL" id="KAJ8048213.1"/>
    </source>
</evidence>
<dbReference type="AlphaFoldDB" id="A0A9Q1CN14"/>
<accession>A0A9Q1CN14</accession>
<gene>
    <name evidence="1" type="ORF">HOLleu_00439</name>
</gene>